<dbReference type="GO" id="GO:0016020">
    <property type="term" value="C:membrane"/>
    <property type="evidence" value="ECO:0007669"/>
    <property type="project" value="UniProtKB-SubCell"/>
</dbReference>
<dbReference type="AlphaFoldDB" id="A0A4V2R0S1"/>
<dbReference type="SUPFAM" id="SSF140478">
    <property type="entry name" value="LemA-like"/>
    <property type="match status" value="1"/>
</dbReference>
<dbReference type="PANTHER" id="PTHR34478">
    <property type="entry name" value="PROTEIN LEMA"/>
    <property type="match status" value="1"/>
</dbReference>
<gene>
    <name evidence="9" type="ORF">EC844_11425</name>
</gene>
<keyword evidence="3 8" id="KW-0812">Transmembrane</keyword>
<organism evidence="9 10">
    <name type="scientific">Acinetobacter calcoaceticus</name>
    <dbReference type="NCBI Taxonomy" id="471"/>
    <lineage>
        <taxon>Bacteria</taxon>
        <taxon>Pseudomonadati</taxon>
        <taxon>Pseudomonadota</taxon>
        <taxon>Gammaproteobacteria</taxon>
        <taxon>Moraxellales</taxon>
        <taxon>Moraxellaceae</taxon>
        <taxon>Acinetobacter</taxon>
        <taxon>Acinetobacter calcoaceticus/baumannii complex</taxon>
    </lineage>
</organism>
<dbReference type="Gene3D" id="1.20.1440.20">
    <property type="entry name" value="LemA-like domain"/>
    <property type="match status" value="1"/>
</dbReference>
<sequence>MSYIILFIIIAIVFVIFTSYNKLQRSSQRVKETLSNISVSLQKKVNLVNQLIDTVKNYQDGEQLVHLSIAHESTRASDLASSQKAANQAIIGVQGFLHRFPELKANEQYQHLMRSIDNIENEISKQRERYNESVREHNTVRSTIPTVFVAGALKFPEAPYLDFSQENIEQHILKDFNTNSGEHLNALLGAATASFVENTKTIVNKAKDAGKKIAENENIQELRNKAKDSIAELTTTANPNSAQHEQSNTEIRASNSSTITTADSTTVAATDTQTNETDSSETIHANETDTRLKDVAEIEVNDATVNTQSDADKK</sequence>
<dbReference type="EMBL" id="SLVJ01000014">
    <property type="protein sequence ID" value="TCM65788.1"/>
    <property type="molecule type" value="Genomic_DNA"/>
</dbReference>
<comment type="similarity">
    <text evidence="2">Belongs to the LemA family.</text>
</comment>
<feature type="coiled-coil region" evidence="6">
    <location>
        <begin position="102"/>
        <end position="136"/>
    </location>
</feature>
<evidence type="ECO:0000256" key="5">
    <source>
        <dbReference type="ARBA" id="ARBA00023136"/>
    </source>
</evidence>
<accession>A0A4V2R0S1</accession>
<evidence type="ECO:0000256" key="7">
    <source>
        <dbReference type="SAM" id="MobiDB-lite"/>
    </source>
</evidence>
<evidence type="ECO:0000256" key="3">
    <source>
        <dbReference type="ARBA" id="ARBA00022692"/>
    </source>
</evidence>
<feature type="region of interest" description="Disordered" evidence="7">
    <location>
        <begin position="236"/>
        <end position="288"/>
    </location>
</feature>
<evidence type="ECO:0000256" key="2">
    <source>
        <dbReference type="ARBA" id="ARBA00008854"/>
    </source>
</evidence>
<keyword evidence="4 8" id="KW-1133">Transmembrane helix</keyword>
<evidence type="ECO:0008006" key="11">
    <source>
        <dbReference type="Google" id="ProtNLM"/>
    </source>
</evidence>
<comment type="subcellular location">
    <subcellularLocation>
        <location evidence="1">Membrane</location>
        <topology evidence="1">Single-pass membrane protein</topology>
    </subcellularLocation>
</comment>
<keyword evidence="6" id="KW-0175">Coiled coil</keyword>
<dbReference type="PANTHER" id="PTHR34478:SF1">
    <property type="entry name" value="PROTEIN LEMA"/>
    <property type="match status" value="1"/>
</dbReference>
<evidence type="ECO:0000313" key="9">
    <source>
        <dbReference type="EMBL" id="TCM65788.1"/>
    </source>
</evidence>
<keyword evidence="5 8" id="KW-0472">Membrane</keyword>
<dbReference type="InterPro" id="IPR007156">
    <property type="entry name" value="MamQ_LemA"/>
</dbReference>
<evidence type="ECO:0000256" key="6">
    <source>
        <dbReference type="SAM" id="Coils"/>
    </source>
</evidence>
<dbReference type="OrthoDB" id="9804152at2"/>
<reference evidence="9 10" key="1">
    <citation type="submission" date="2019-03" db="EMBL/GenBank/DDBJ databases">
        <title>Genomic analyses of the natural microbiome of Caenorhabditis elegans.</title>
        <authorList>
            <person name="Samuel B."/>
        </authorList>
    </citation>
    <scope>NUCLEOTIDE SEQUENCE [LARGE SCALE GENOMIC DNA]</scope>
    <source>
        <strain evidence="9 10">JUb89</strain>
    </source>
</reference>
<evidence type="ECO:0000256" key="8">
    <source>
        <dbReference type="SAM" id="Phobius"/>
    </source>
</evidence>
<feature type="transmembrane region" description="Helical" evidence="8">
    <location>
        <begin position="6"/>
        <end position="23"/>
    </location>
</feature>
<feature type="compositionally biased region" description="Low complexity" evidence="7">
    <location>
        <begin position="253"/>
        <end position="277"/>
    </location>
</feature>
<evidence type="ECO:0000256" key="4">
    <source>
        <dbReference type="ARBA" id="ARBA00022989"/>
    </source>
</evidence>
<keyword evidence="10" id="KW-1185">Reference proteome</keyword>
<name>A0A4V2R0S1_ACICA</name>
<feature type="compositionally biased region" description="Polar residues" evidence="7">
    <location>
        <begin position="236"/>
        <end position="252"/>
    </location>
</feature>
<evidence type="ECO:0000256" key="1">
    <source>
        <dbReference type="ARBA" id="ARBA00004167"/>
    </source>
</evidence>
<protein>
    <recommendedName>
        <fullName evidence="11">LemA family protein</fullName>
    </recommendedName>
</protein>
<evidence type="ECO:0000313" key="10">
    <source>
        <dbReference type="Proteomes" id="UP000294963"/>
    </source>
</evidence>
<dbReference type="InterPro" id="IPR023353">
    <property type="entry name" value="LemA-like_dom_sf"/>
</dbReference>
<comment type="caution">
    <text evidence="9">The sequence shown here is derived from an EMBL/GenBank/DDBJ whole genome shotgun (WGS) entry which is preliminary data.</text>
</comment>
<dbReference type="Pfam" id="PF04011">
    <property type="entry name" value="LemA"/>
    <property type="match status" value="1"/>
</dbReference>
<proteinExistence type="inferred from homology"/>
<dbReference type="Proteomes" id="UP000294963">
    <property type="component" value="Unassembled WGS sequence"/>
</dbReference>